<gene>
    <name evidence="2" type="ORF">GIB67_039250</name>
</gene>
<evidence type="ECO:0000313" key="2">
    <source>
        <dbReference type="EMBL" id="KAF6155919.1"/>
    </source>
</evidence>
<organism evidence="2 3">
    <name type="scientific">Kingdonia uniflora</name>
    <dbReference type="NCBI Taxonomy" id="39325"/>
    <lineage>
        <taxon>Eukaryota</taxon>
        <taxon>Viridiplantae</taxon>
        <taxon>Streptophyta</taxon>
        <taxon>Embryophyta</taxon>
        <taxon>Tracheophyta</taxon>
        <taxon>Spermatophyta</taxon>
        <taxon>Magnoliopsida</taxon>
        <taxon>Ranunculales</taxon>
        <taxon>Circaeasteraceae</taxon>
        <taxon>Kingdonia</taxon>
    </lineage>
</organism>
<dbReference type="EMBL" id="JACGCM010001398">
    <property type="protein sequence ID" value="KAF6155919.1"/>
    <property type="molecule type" value="Genomic_DNA"/>
</dbReference>
<evidence type="ECO:0000256" key="1">
    <source>
        <dbReference type="SAM" id="Coils"/>
    </source>
</evidence>
<accession>A0A7J7MLY3</accession>
<dbReference type="Proteomes" id="UP000541444">
    <property type="component" value="Unassembled WGS sequence"/>
</dbReference>
<reference evidence="2 3" key="1">
    <citation type="journal article" date="2020" name="IScience">
        <title>Genome Sequencing of the Endangered Kingdonia uniflora (Circaeasteraceae, Ranunculales) Reveals Potential Mechanisms of Evolutionary Specialization.</title>
        <authorList>
            <person name="Sun Y."/>
            <person name="Deng T."/>
            <person name="Zhang A."/>
            <person name="Moore M.J."/>
            <person name="Landis J.B."/>
            <person name="Lin N."/>
            <person name="Zhang H."/>
            <person name="Zhang X."/>
            <person name="Huang J."/>
            <person name="Zhang X."/>
            <person name="Sun H."/>
            <person name="Wang H."/>
        </authorList>
    </citation>
    <scope>NUCLEOTIDE SEQUENCE [LARGE SCALE GENOMIC DNA]</scope>
    <source>
        <strain evidence="2">TB1705</strain>
        <tissue evidence="2">Leaf</tissue>
    </source>
</reference>
<dbReference type="AlphaFoldDB" id="A0A7J7MLY3"/>
<proteinExistence type="predicted"/>
<feature type="coiled-coil region" evidence="1">
    <location>
        <begin position="91"/>
        <end position="132"/>
    </location>
</feature>
<comment type="caution">
    <text evidence="2">The sequence shown here is derived from an EMBL/GenBank/DDBJ whole genome shotgun (WGS) entry which is preliminary data.</text>
</comment>
<keyword evidence="1" id="KW-0175">Coiled coil</keyword>
<protein>
    <submittedName>
        <fullName evidence="2">Uncharacterized protein</fullName>
    </submittedName>
</protein>
<name>A0A7J7MLY3_9MAGN</name>
<evidence type="ECO:0000313" key="3">
    <source>
        <dbReference type="Proteomes" id="UP000541444"/>
    </source>
</evidence>
<sequence length="240" mass="27442">MNDDNVEAPPMADPPQTESWIFAHFLKLFGIPNQQHSDAVEYCTSWKWALSITDQTGAHDFLKYREAFDNYKVGDMEVSGELSNICEHEQYLMLRDENKALLEQISALKEEVQKLKDQKKENEKEKSFLITEKLIEKTKVCEALNERNAKLVKDLRIQAAVDDCNTSLSLDLAKKTKECQVLNEQKIKLVEDLRIKIGVDASNASLALELRREYKLLQDINAKLADQSEIQHPAPVPVNV</sequence>
<keyword evidence="3" id="KW-1185">Reference proteome</keyword>